<dbReference type="Proteomes" id="UP000276443">
    <property type="component" value="Unassembled WGS sequence"/>
</dbReference>
<name>A0A3N5AZI4_9BACI</name>
<protein>
    <submittedName>
        <fullName evidence="2">Spore coat protein Z</fullName>
    </submittedName>
</protein>
<gene>
    <name evidence="2" type="ORF">EDC24_2665</name>
</gene>
<evidence type="ECO:0000256" key="1">
    <source>
        <dbReference type="SAM" id="MobiDB-lite"/>
    </source>
</evidence>
<organism evidence="2 3">
    <name type="scientific">Aquisalibacillus elongatus</name>
    <dbReference type="NCBI Taxonomy" id="485577"/>
    <lineage>
        <taxon>Bacteria</taxon>
        <taxon>Bacillati</taxon>
        <taxon>Bacillota</taxon>
        <taxon>Bacilli</taxon>
        <taxon>Bacillales</taxon>
        <taxon>Bacillaceae</taxon>
        <taxon>Aquisalibacillus</taxon>
    </lineage>
</organism>
<comment type="caution">
    <text evidence="2">The sequence shown here is derived from an EMBL/GenBank/DDBJ whole genome shotgun (WGS) entry which is preliminary data.</text>
</comment>
<dbReference type="AlphaFoldDB" id="A0A3N5AZI4"/>
<reference evidence="2 3" key="1">
    <citation type="submission" date="2018-11" db="EMBL/GenBank/DDBJ databases">
        <title>Genomic Encyclopedia of Type Strains, Phase IV (KMG-IV): sequencing the most valuable type-strain genomes for metagenomic binning, comparative biology and taxonomic classification.</title>
        <authorList>
            <person name="Goeker M."/>
        </authorList>
    </citation>
    <scope>NUCLEOTIDE SEQUENCE [LARGE SCALE GENOMIC DNA]</scope>
    <source>
        <strain evidence="2 3">DSM 18090</strain>
    </source>
</reference>
<dbReference type="InterPro" id="IPR019593">
    <property type="entry name" value="Spore_coat_protein_Z/Y"/>
</dbReference>
<feature type="compositionally biased region" description="Basic and acidic residues" evidence="1">
    <location>
        <begin position="8"/>
        <end position="21"/>
    </location>
</feature>
<keyword evidence="3" id="KW-1185">Reference proteome</keyword>
<dbReference type="EMBL" id="RKRF01000012">
    <property type="protein sequence ID" value="RPF50696.1"/>
    <property type="molecule type" value="Genomic_DNA"/>
</dbReference>
<keyword evidence="2" id="KW-0167">Capsid protein</keyword>
<dbReference type="RefSeq" id="WP_170158587.1">
    <property type="nucleotide sequence ID" value="NZ_RKRF01000012.1"/>
</dbReference>
<evidence type="ECO:0000313" key="3">
    <source>
        <dbReference type="Proteomes" id="UP000276443"/>
    </source>
</evidence>
<feature type="region of interest" description="Disordered" evidence="1">
    <location>
        <begin position="1"/>
        <end position="21"/>
    </location>
</feature>
<keyword evidence="2" id="KW-0946">Virion</keyword>
<accession>A0A3N5AZI4</accession>
<sequence length="162" mass="18601">MVYEEEQKEGHSKKDQHHDGEGCKCVSCVCEVLDDLLKQQQRHGEDHCVQSLKSPKKHFDVIPFMLQTPYGHPFFTFGKVGSKHCFITVFFKVVKVDCHKNCAVLELLKPDRPIFDHETDCVEIDKICDVKELRRTGECVFVDLSCYSAVKLISPELVKTKT</sequence>
<dbReference type="Pfam" id="PF10612">
    <property type="entry name" value="Spore-coat_CotZ"/>
    <property type="match status" value="1"/>
</dbReference>
<evidence type="ECO:0000313" key="2">
    <source>
        <dbReference type="EMBL" id="RPF50696.1"/>
    </source>
</evidence>
<proteinExistence type="predicted"/>